<sequence>MIVSSNQLGQSLYCSQCGKENEQINVWWKDGRNDDGLGYSEVFAECPACHAQLMKKHAYGEVGSVDDALHILQNE</sequence>
<proteinExistence type="predicted"/>
<dbReference type="EMBL" id="BORW01000032">
    <property type="protein sequence ID" value="GIO69467.1"/>
    <property type="molecule type" value="Genomic_DNA"/>
</dbReference>
<organism evidence="1 2">
    <name type="scientific">Paenibacillus cookii</name>
    <dbReference type="NCBI Taxonomy" id="157839"/>
    <lineage>
        <taxon>Bacteria</taxon>
        <taxon>Bacillati</taxon>
        <taxon>Bacillota</taxon>
        <taxon>Bacilli</taxon>
        <taxon>Bacillales</taxon>
        <taxon>Paenibacillaceae</taxon>
        <taxon>Paenibacillus</taxon>
    </lineage>
</organism>
<protein>
    <submittedName>
        <fullName evidence="1">Uncharacterized protein</fullName>
    </submittedName>
</protein>
<keyword evidence="2" id="KW-1185">Reference proteome</keyword>
<accession>A0ABQ4M1T2</accession>
<comment type="caution">
    <text evidence="1">The sequence shown here is derived from an EMBL/GenBank/DDBJ whole genome shotgun (WGS) entry which is preliminary data.</text>
</comment>
<reference evidence="1 2" key="1">
    <citation type="submission" date="2021-03" db="EMBL/GenBank/DDBJ databases">
        <title>Antimicrobial resistance genes in bacteria isolated from Japanese honey, and their potential for conferring macrolide and lincosamide resistance in the American foulbrood pathogen Paenibacillus larvae.</title>
        <authorList>
            <person name="Okamoto M."/>
            <person name="Kumagai M."/>
            <person name="Kanamori H."/>
            <person name="Takamatsu D."/>
        </authorList>
    </citation>
    <scope>NUCLEOTIDE SEQUENCE [LARGE SCALE GENOMIC DNA]</scope>
    <source>
        <strain evidence="1 2">J21TS3</strain>
    </source>
</reference>
<gene>
    <name evidence="1" type="ORF">J21TS3_42880</name>
</gene>
<evidence type="ECO:0000313" key="1">
    <source>
        <dbReference type="EMBL" id="GIO69467.1"/>
    </source>
</evidence>
<dbReference type="RefSeq" id="WP_036712642.1">
    <property type="nucleotide sequence ID" value="NZ_BORW01000032.1"/>
</dbReference>
<evidence type="ECO:0000313" key="2">
    <source>
        <dbReference type="Proteomes" id="UP000680638"/>
    </source>
</evidence>
<name>A0ABQ4M1T2_9BACL</name>
<dbReference type="Proteomes" id="UP000680638">
    <property type="component" value="Unassembled WGS sequence"/>
</dbReference>